<proteinExistence type="predicted"/>
<dbReference type="EMBL" id="JBHRVV010000001">
    <property type="protein sequence ID" value="MFC3457255.1"/>
    <property type="molecule type" value="Genomic_DNA"/>
</dbReference>
<gene>
    <name evidence="1" type="ORF">ACFOPH_03180</name>
</gene>
<keyword evidence="2" id="KW-1185">Reference proteome</keyword>
<reference evidence="2" key="1">
    <citation type="journal article" date="2019" name="Int. J. Syst. Evol. Microbiol.">
        <title>The Global Catalogue of Microorganisms (GCM) 10K type strain sequencing project: providing services to taxonomists for standard genome sequencing and annotation.</title>
        <authorList>
            <consortium name="The Broad Institute Genomics Platform"/>
            <consortium name="The Broad Institute Genome Sequencing Center for Infectious Disease"/>
            <person name="Wu L."/>
            <person name="Ma J."/>
        </authorList>
    </citation>
    <scope>NUCLEOTIDE SEQUENCE [LARGE SCALE GENOMIC DNA]</scope>
    <source>
        <strain evidence="2">CCM 7480</strain>
    </source>
</reference>
<evidence type="ECO:0000313" key="2">
    <source>
        <dbReference type="Proteomes" id="UP001595665"/>
    </source>
</evidence>
<organism evidence="1 2">
    <name type="scientific">Massilia haematophila</name>
    <dbReference type="NCBI Taxonomy" id="457923"/>
    <lineage>
        <taxon>Bacteria</taxon>
        <taxon>Pseudomonadati</taxon>
        <taxon>Pseudomonadota</taxon>
        <taxon>Betaproteobacteria</taxon>
        <taxon>Burkholderiales</taxon>
        <taxon>Oxalobacteraceae</taxon>
        <taxon>Telluria group</taxon>
        <taxon>Massilia</taxon>
    </lineage>
</organism>
<accession>A0ABV7PGI1</accession>
<comment type="caution">
    <text evidence="1">The sequence shown here is derived from an EMBL/GenBank/DDBJ whole genome shotgun (WGS) entry which is preliminary data.</text>
</comment>
<dbReference type="RefSeq" id="WP_312547557.1">
    <property type="nucleotide sequence ID" value="NZ_JBHRVV010000001.1"/>
</dbReference>
<sequence length="124" mass="12874">MTAPTRQTVEILAATLMTAGTTEAAPFVVGPWVSVAALNGGQLAAFLTNTSAPGVAGQFIWQGSDKNDGTNIVEIWRGAGNTNANSTSTPIPIDLPKEISYVRLVGYGNTLQPVTLRGVLFAKG</sequence>
<evidence type="ECO:0000313" key="1">
    <source>
        <dbReference type="EMBL" id="MFC3457255.1"/>
    </source>
</evidence>
<name>A0ABV7PGI1_9BURK</name>
<dbReference type="Proteomes" id="UP001595665">
    <property type="component" value="Unassembled WGS sequence"/>
</dbReference>
<protein>
    <submittedName>
        <fullName evidence="1">Uncharacterized protein</fullName>
    </submittedName>
</protein>